<dbReference type="RefSeq" id="WP_092480509.1">
    <property type="nucleotide sequence ID" value="NZ_FOXW01000005.1"/>
</dbReference>
<proteinExistence type="predicted"/>
<evidence type="ECO:0000313" key="2">
    <source>
        <dbReference type="EMBL" id="SFQ32696.1"/>
    </source>
</evidence>
<dbReference type="Pfam" id="PF00814">
    <property type="entry name" value="TsaD"/>
    <property type="match status" value="1"/>
</dbReference>
<gene>
    <name evidence="2" type="ORF">SAMN04488506_1467</name>
</gene>
<sequence>MKILAIDTSNQAMSIAVLENEKILGELTTNIKRNHSESLMPAIDGLMNDLKIEIQEIDRVVAAKGPGSYTGLRIGVTTAKTLAWTLQKELVGVSSLKVLAANATSPDRYIIPVMDARRGNIYTGMYRFIDGKLTAVESDTHISAEKWAEYLSKKDGEFLLIGEDQQKHIETFKSQLNHRVSSALPYQHLPRASVLGILGLYSEVEEVHTFTPDYLKLAEAEENWRKEHPDLVGESYVEKI</sequence>
<dbReference type="OrthoDB" id="9784166at2"/>
<dbReference type="AlphaFoldDB" id="A0A1I5XLK3"/>
<evidence type="ECO:0000259" key="1">
    <source>
        <dbReference type="Pfam" id="PF00814"/>
    </source>
</evidence>
<protein>
    <submittedName>
        <fullName evidence="2">tRNA threonylcarbamoyladenosine biosynthesis protein TsaB</fullName>
    </submittedName>
</protein>
<dbReference type="NCBIfam" id="TIGR03725">
    <property type="entry name" value="T6A_YeaZ"/>
    <property type="match status" value="1"/>
</dbReference>
<dbReference type="PANTHER" id="PTHR11735">
    <property type="entry name" value="TRNA N6-ADENOSINE THREONYLCARBAMOYLTRANSFERASE"/>
    <property type="match status" value="1"/>
</dbReference>
<dbReference type="Gene3D" id="3.30.420.40">
    <property type="match status" value="2"/>
</dbReference>
<dbReference type="InterPro" id="IPR022496">
    <property type="entry name" value="T6A_TsaB"/>
</dbReference>
<keyword evidence="3" id="KW-1185">Reference proteome</keyword>
<dbReference type="Proteomes" id="UP000199136">
    <property type="component" value="Unassembled WGS sequence"/>
</dbReference>
<dbReference type="GO" id="GO:0002949">
    <property type="term" value="P:tRNA threonylcarbamoyladenosine modification"/>
    <property type="evidence" value="ECO:0007669"/>
    <property type="project" value="InterPro"/>
</dbReference>
<dbReference type="InterPro" id="IPR043129">
    <property type="entry name" value="ATPase_NBD"/>
</dbReference>
<dbReference type="EMBL" id="FOXW01000005">
    <property type="protein sequence ID" value="SFQ32696.1"/>
    <property type="molecule type" value="Genomic_DNA"/>
</dbReference>
<dbReference type="PANTHER" id="PTHR11735:SF11">
    <property type="entry name" value="TRNA THREONYLCARBAMOYLADENOSINE BIOSYNTHESIS PROTEIN TSAB"/>
    <property type="match status" value="1"/>
</dbReference>
<organism evidence="2 3">
    <name type="scientific">Desemzia incerta</name>
    <dbReference type="NCBI Taxonomy" id="82801"/>
    <lineage>
        <taxon>Bacteria</taxon>
        <taxon>Bacillati</taxon>
        <taxon>Bacillota</taxon>
        <taxon>Bacilli</taxon>
        <taxon>Lactobacillales</taxon>
        <taxon>Carnobacteriaceae</taxon>
        <taxon>Desemzia</taxon>
    </lineage>
</organism>
<dbReference type="GO" id="GO:0005829">
    <property type="term" value="C:cytosol"/>
    <property type="evidence" value="ECO:0007669"/>
    <property type="project" value="TreeGrafter"/>
</dbReference>
<feature type="domain" description="Gcp-like" evidence="1">
    <location>
        <begin position="24"/>
        <end position="224"/>
    </location>
</feature>
<dbReference type="CDD" id="cd24032">
    <property type="entry name" value="ASKHA_NBD_TsaB"/>
    <property type="match status" value="1"/>
</dbReference>
<dbReference type="STRING" id="82801.SAMN04488506_1467"/>
<name>A0A1I5XLK3_9LACT</name>
<evidence type="ECO:0000313" key="3">
    <source>
        <dbReference type="Proteomes" id="UP000199136"/>
    </source>
</evidence>
<reference evidence="2 3" key="1">
    <citation type="submission" date="2016-10" db="EMBL/GenBank/DDBJ databases">
        <authorList>
            <person name="de Groot N.N."/>
        </authorList>
    </citation>
    <scope>NUCLEOTIDE SEQUENCE [LARGE SCALE GENOMIC DNA]</scope>
    <source>
        <strain evidence="2 3">DSM 20581</strain>
    </source>
</reference>
<accession>A0A1I5XLK3</accession>
<dbReference type="SUPFAM" id="SSF53067">
    <property type="entry name" value="Actin-like ATPase domain"/>
    <property type="match status" value="2"/>
</dbReference>
<dbReference type="InterPro" id="IPR000905">
    <property type="entry name" value="Gcp-like_dom"/>
</dbReference>